<dbReference type="Gene3D" id="1.10.1200.10">
    <property type="entry name" value="ACP-like"/>
    <property type="match status" value="1"/>
</dbReference>
<reference evidence="4 5" key="1">
    <citation type="submission" date="2019-08" db="EMBL/GenBank/DDBJ databases">
        <title>Complete genome sequence of Candidatus Uab amorphum.</title>
        <authorList>
            <person name="Shiratori T."/>
            <person name="Suzuki S."/>
            <person name="Kakizawa Y."/>
            <person name="Ishida K."/>
        </authorList>
    </citation>
    <scope>NUCLEOTIDE SEQUENCE [LARGE SCALE GENOMIC DNA]</scope>
    <source>
        <strain evidence="4 5">SRT547</strain>
    </source>
</reference>
<dbReference type="PANTHER" id="PTHR44845:SF6">
    <property type="entry name" value="BETA-ALANINE-ACTIVATING ENZYME"/>
    <property type="match status" value="1"/>
</dbReference>
<dbReference type="PANTHER" id="PTHR44845">
    <property type="entry name" value="CARRIER DOMAIN-CONTAINING PROTEIN"/>
    <property type="match status" value="1"/>
</dbReference>
<keyword evidence="1" id="KW-0596">Phosphopantetheine</keyword>
<dbReference type="PROSITE" id="PS50075">
    <property type="entry name" value="CARRIER"/>
    <property type="match status" value="1"/>
</dbReference>
<dbReference type="InterPro" id="IPR010071">
    <property type="entry name" value="AA_adenyl_dom"/>
</dbReference>
<dbReference type="InterPro" id="IPR036736">
    <property type="entry name" value="ACP-like_sf"/>
</dbReference>
<dbReference type="EMBL" id="AP019860">
    <property type="protein sequence ID" value="BBM85300.1"/>
    <property type="molecule type" value="Genomic_DNA"/>
</dbReference>
<dbReference type="SUPFAM" id="SSF56801">
    <property type="entry name" value="Acetyl-CoA synthetase-like"/>
    <property type="match status" value="1"/>
</dbReference>
<sequence length="875" mass="99577">MDAKNSYIKKPVHVIFEEQVLTFADKTAIRFEDTQLSYEQLNSKANQLAHYLRDLGVQQGDYIGIFIERSLEMVISFLAVLKSGGVYVPLDPVYPKERLEFMIEDTQISKLITHRQNDETSITQISLADISLEEYPKSNLNLDSTAEDLAYIMYTSGSTGRPKGICIPHKGIVRLVKNTNYIDIKPTHIFAQISNACFDAATFEIWGALLNGGQSVIIARENALVASRLKKAFTDYNINVNFITTALFNQFVSQEPKIFQNLDYLLFGGEGANTYWVQEAFKNKPQHLMNVYGPTENTTFSTYYCIEDIDSIQTTVPIGKAISYTETYVLNSDLQPVVNGEVGELYLGGMGLAHGYLNRPQITEKAFVKHPDTQETIYKTGDLVRLNDKQDIEYIGRIDHQVKIRGFRIEMGEIENSIAHIPGVNKTLVVAEDTQFSHKKLVAYVEQKKNMTLTKHEIRNALKAKIPDYMIPSDFVIMDKLPINENGKIDRKAIAKMDFTCPPPKFDNETQSKIYRLWQNILSLDHIELDDNFFEVGGNSLLATQMVFDIQQQLGCSLPLESFYSQATIKEIAELVTNSAQDNNPYIVLLKKGTSTPIFLFPDLAGDNALYADIIKYLSNEQTVYCFRPIGIHDEKKPLKSIAEMAEFYIEQMKKIQPQGPYILGGLSMAGTVAFEVTQKLNKQQDRVSLLFLLDTDSGLDFSLVTLGNVFRMLPSVVHNIIYQIYRPKKLNNRLIKDTLLAIQLIYNVEISPNELANCKTEQQQYECILHRLKQANKFPQSTTIEKFKKISDLVGLNFLAVLSYFPKKYQGKVVFFKPTESPKHFTAVNYKKWHKLLNNMDIHEVPGNHFNFFLLPSAETIGKTMQSYITKELQ</sequence>
<dbReference type="InterPro" id="IPR020845">
    <property type="entry name" value="AMP-binding_CS"/>
</dbReference>
<dbReference type="FunFam" id="3.40.50.980:FF:000001">
    <property type="entry name" value="Non-ribosomal peptide synthetase"/>
    <property type="match status" value="1"/>
</dbReference>
<dbReference type="InterPro" id="IPR029058">
    <property type="entry name" value="AB_hydrolase_fold"/>
</dbReference>
<dbReference type="AlphaFoldDB" id="A0A5S9IPG8"/>
<dbReference type="SUPFAM" id="SSF47336">
    <property type="entry name" value="ACP-like"/>
    <property type="match status" value="1"/>
</dbReference>
<keyword evidence="2" id="KW-0597">Phosphoprotein</keyword>
<evidence type="ECO:0000313" key="4">
    <source>
        <dbReference type="EMBL" id="BBM85300.1"/>
    </source>
</evidence>
<protein>
    <submittedName>
        <fullName evidence="4">Peptide synthetase</fullName>
    </submittedName>
</protein>
<dbReference type="InterPro" id="IPR020459">
    <property type="entry name" value="AMP-binding"/>
</dbReference>
<dbReference type="SUPFAM" id="SSF53474">
    <property type="entry name" value="alpha/beta-Hydrolases"/>
    <property type="match status" value="1"/>
</dbReference>
<accession>A0A5S9IPG8</accession>
<dbReference type="Proteomes" id="UP000326354">
    <property type="component" value="Chromosome"/>
</dbReference>
<dbReference type="InterPro" id="IPR001031">
    <property type="entry name" value="Thioesterase"/>
</dbReference>
<dbReference type="OrthoDB" id="9778383at2"/>
<dbReference type="InterPro" id="IPR025110">
    <property type="entry name" value="AMP-bd_C"/>
</dbReference>
<dbReference type="Gene3D" id="3.40.50.1820">
    <property type="entry name" value="alpha/beta hydrolase"/>
    <property type="match status" value="1"/>
</dbReference>
<dbReference type="Pfam" id="PF13193">
    <property type="entry name" value="AMP-binding_C"/>
    <property type="match status" value="1"/>
</dbReference>
<evidence type="ECO:0000259" key="3">
    <source>
        <dbReference type="PROSITE" id="PS50075"/>
    </source>
</evidence>
<proteinExistence type="predicted"/>
<organism evidence="4 5">
    <name type="scientific">Uabimicrobium amorphum</name>
    <dbReference type="NCBI Taxonomy" id="2596890"/>
    <lineage>
        <taxon>Bacteria</taxon>
        <taxon>Pseudomonadati</taxon>
        <taxon>Planctomycetota</taxon>
        <taxon>Candidatus Uabimicrobiia</taxon>
        <taxon>Candidatus Uabimicrobiales</taxon>
        <taxon>Candidatus Uabimicrobiaceae</taxon>
        <taxon>Candidatus Uabimicrobium</taxon>
    </lineage>
</organism>
<dbReference type="Pfam" id="PF00975">
    <property type="entry name" value="Thioesterase"/>
    <property type="match status" value="1"/>
</dbReference>
<dbReference type="InterPro" id="IPR000873">
    <property type="entry name" value="AMP-dep_synth/lig_dom"/>
</dbReference>
<evidence type="ECO:0000313" key="5">
    <source>
        <dbReference type="Proteomes" id="UP000326354"/>
    </source>
</evidence>
<dbReference type="PROSITE" id="PS00012">
    <property type="entry name" value="PHOSPHOPANTETHEINE"/>
    <property type="match status" value="1"/>
</dbReference>
<dbReference type="KEGG" id="uam:UABAM_03664"/>
<dbReference type="Pfam" id="PF00550">
    <property type="entry name" value="PP-binding"/>
    <property type="match status" value="1"/>
</dbReference>
<dbReference type="InterPro" id="IPR009081">
    <property type="entry name" value="PP-bd_ACP"/>
</dbReference>
<dbReference type="Gene3D" id="3.40.50.980">
    <property type="match status" value="2"/>
</dbReference>
<evidence type="ECO:0000256" key="1">
    <source>
        <dbReference type="ARBA" id="ARBA00022450"/>
    </source>
</evidence>
<name>A0A5S9IPG8_UABAM</name>
<dbReference type="InterPro" id="IPR006162">
    <property type="entry name" value="Ppantetheine_attach_site"/>
</dbReference>
<dbReference type="RefSeq" id="WP_151969410.1">
    <property type="nucleotide sequence ID" value="NZ_AP019860.1"/>
</dbReference>
<keyword evidence="5" id="KW-1185">Reference proteome</keyword>
<dbReference type="NCBIfam" id="TIGR01733">
    <property type="entry name" value="AA-adenyl-dom"/>
    <property type="match status" value="1"/>
</dbReference>
<dbReference type="GO" id="GO:0044550">
    <property type="term" value="P:secondary metabolite biosynthetic process"/>
    <property type="evidence" value="ECO:0007669"/>
    <property type="project" value="UniProtKB-ARBA"/>
</dbReference>
<gene>
    <name evidence="4" type="ORF">UABAM_03664</name>
</gene>
<feature type="domain" description="Carrier" evidence="3">
    <location>
        <begin position="505"/>
        <end position="580"/>
    </location>
</feature>
<dbReference type="Pfam" id="PF00501">
    <property type="entry name" value="AMP-binding"/>
    <property type="match status" value="1"/>
</dbReference>
<dbReference type="InterPro" id="IPR045851">
    <property type="entry name" value="AMP-bd_C_sf"/>
</dbReference>
<dbReference type="Gene3D" id="2.30.38.10">
    <property type="entry name" value="Luciferase, Domain 3"/>
    <property type="match status" value="1"/>
</dbReference>
<dbReference type="FunFam" id="3.30.300.30:FF:000010">
    <property type="entry name" value="Enterobactin synthetase component F"/>
    <property type="match status" value="1"/>
</dbReference>
<dbReference type="PROSITE" id="PS00455">
    <property type="entry name" value="AMP_BINDING"/>
    <property type="match status" value="1"/>
</dbReference>
<evidence type="ECO:0000256" key="2">
    <source>
        <dbReference type="ARBA" id="ARBA00022553"/>
    </source>
</evidence>
<dbReference type="CDD" id="cd12117">
    <property type="entry name" value="A_NRPS_Srf_like"/>
    <property type="match status" value="1"/>
</dbReference>
<dbReference type="Gene3D" id="3.30.300.30">
    <property type="match status" value="1"/>
</dbReference>
<dbReference type="PRINTS" id="PR00154">
    <property type="entry name" value="AMPBINDING"/>
</dbReference>